<keyword evidence="6" id="KW-0472">Membrane</keyword>
<comment type="similarity">
    <text evidence="6">Belongs to the adenylate cyclase family. DacB/CdaS subfamily.</text>
</comment>
<reference evidence="9" key="1">
    <citation type="submission" date="2016-10" db="EMBL/GenBank/DDBJ databases">
        <authorList>
            <person name="Varghese N."/>
            <person name="Submissions S."/>
        </authorList>
    </citation>
    <scope>NUCLEOTIDE SEQUENCE [LARGE SCALE GENOMIC DNA]</scope>
    <source>
        <strain evidence="9">CGMCC 1.8946</strain>
    </source>
</reference>
<comment type="catalytic activity">
    <reaction evidence="1 6">
        <text>2 ATP = 3',3'-c-di-AMP + 2 diphosphate</text>
        <dbReference type="Rhea" id="RHEA:35655"/>
        <dbReference type="ChEBI" id="CHEBI:30616"/>
        <dbReference type="ChEBI" id="CHEBI:33019"/>
        <dbReference type="ChEBI" id="CHEBI:71500"/>
        <dbReference type="EC" id="2.7.7.85"/>
    </reaction>
</comment>
<dbReference type="Pfam" id="PF02457">
    <property type="entry name" value="DAC"/>
    <property type="match status" value="1"/>
</dbReference>
<evidence type="ECO:0000256" key="3">
    <source>
        <dbReference type="ARBA" id="ARBA00022695"/>
    </source>
</evidence>
<dbReference type="RefSeq" id="WP_090673457.1">
    <property type="nucleotide sequence ID" value="NZ_FMTT01000023.1"/>
</dbReference>
<keyword evidence="2 6" id="KW-0808">Transferase</keyword>
<keyword evidence="6" id="KW-1003">Cell membrane</keyword>
<evidence type="ECO:0000256" key="6">
    <source>
        <dbReference type="HAMAP-Rule" id="MF_00838"/>
    </source>
</evidence>
<keyword evidence="4 6" id="KW-0547">Nucleotide-binding</keyword>
<comment type="subunit">
    <text evidence="6">Probably oligomerizes.</text>
</comment>
<dbReference type="Gene3D" id="1.10.287.770">
    <property type="entry name" value="YojJ-like"/>
    <property type="match status" value="1"/>
</dbReference>
<name>A0A1G4S789_9BACL</name>
<dbReference type="EC" id="2.7.7.85" evidence="6"/>
<dbReference type="NCBIfam" id="NF038328">
    <property type="entry name" value="c-di-AMP_CdaS"/>
    <property type="match status" value="1"/>
</dbReference>
<dbReference type="GO" id="GO:0006171">
    <property type="term" value="P:cAMP biosynthetic process"/>
    <property type="evidence" value="ECO:0007669"/>
    <property type="project" value="InterPro"/>
</dbReference>
<keyword evidence="6" id="KW-1133">Transmembrane helix</keyword>
<dbReference type="Pfam" id="PF10372">
    <property type="entry name" value="CdaS_N"/>
    <property type="match status" value="1"/>
</dbReference>
<dbReference type="GO" id="GO:0004016">
    <property type="term" value="F:adenylate cyclase activity"/>
    <property type="evidence" value="ECO:0007669"/>
    <property type="project" value="UniProtKB-UniRule"/>
</dbReference>
<dbReference type="SUPFAM" id="SSF143597">
    <property type="entry name" value="YojJ-like"/>
    <property type="match status" value="1"/>
</dbReference>
<feature type="domain" description="DAC" evidence="7">
    <location>
        <begin position="41"/>
        <end position="204"/>
    </location>
</feature>
<sequence>MEHLECDVSPLKKELKEQLTDILHSIGKVVSSLDEVNTCLLNEIEHISKRFSKTGALASTYYLNCFLSPYTSKYREISRSVNHLGLKRQGALIVIQREDSIDSWITPGILLSAEITSSLLESIFVPGSPLHDGAVFIRSDQIVSAANILPLTERTFPNQKLGTRHRAAIGLSERTDALIIVVSEETGKTSFCLNGHLYPFSIPSGFVIP</sequence>
<dbReference type="GO" id="GO:0005524">
    <property type="term" value="F:ATP binding"/>
    <property type="evidence" value="ECO:0007669"/>
    <property type="project" value="UniProtKB-UniRule"/>
</dbReference>
<keyword evidence="3 6" id="KW-0548">Nucleotidyltransferase</keyword>
<accession>A0A1G4S789</accession>
<dbReference type="InterPro" id="IPR034693">
    <property type="entry name" value="CdaS"/>
</dbReference>
<dbReference type="GO" id="GO:0106408">
    <property type="term" value="F:diadenylate cyclase activity"/>
    <property type="evidence" value="ECO:0007669"/>
    <property type="project" value="UniProtKB-EC"/>
</dbReference>
<evidence type="ECO:0000256" key="1">
    <source>
        <dbReference type="ARBA" id="ARBA00000877"/>
    </source>
</evidence>
<dbReference type="InterPro" id="IPR019457">
    <property type="entry name" value="CdaS_N"/>
</dbReference>
<organism evidence="8 9">
    <name type="scientific">Paenibacillus tianmuensis</name>
    <dbReference type="NCBI Taxonomy" id="624147"/>
    <lineage>
        <taxon>Bacteria</taxon>
        <taxon>Bacillati</taxon>
        <taxon>Bacillota</taxon>
        <taxon>Bacilli</taxon>
        <taxon>Bacillales</taxon>
        <taxon>Paenibacillaceae</taxon>
        <taxon>Paenibacillus</taxon>
    </lineage>
</organism>
<dbReference type="PROSITE" id="PS51794">
    <property type="entry name" value="DAC"/>
    <property type="match status" value="1"/>
</dbReference>
<evidence type="ECO:0000256" key="5">
    <source>
        <dbReference type="ARBA" id="ARBA00022840"/>
    </source>
</evidence>
<dbReference type="EMBL" id="FMTT01000023">
    <property type="protein sequence ID" value="SCW64465.1"/>
    <property type="molecule type" value="Genomic_DNA"/>
</dbReference>
<dbReference type="Proteomes" id="UP000198601">
    <property type="component" value="Unassembled WGS sequence"/>
</dbReference>
<dbReference type="InterPro" id="IPR036888">
    <property type="entry name" value="DNA_integrity_DisA_N_sf"/>
</dbReference>
<dbReference type="InterPro" id="IPR050338">
    <property type="entry name" value="DisA"/>
</dbReference>
<comment type="function">
    <text evidence="6">Catalyzes the condensation of 2 ATP molecules into cyclic di-AMP (c-di-AMP), a second messenger used to regulate differing processes in different bacteria.</text>
</comment>
<keyword evidence="5 6" id="KW-0067">ATP-binding</keyword>
<dbReference type="InterPro" id="IPR003390">
    <property type="entry name" value="DNA_integrity_scan_DisA_N"/>
</dbReference>
<keyword evidence="6" id="KW-0812">Transmembrane</keyword>
<dbReference type="PANTHER" id="PTHR34185">
    <property type="entry name" value="DIADENYLATE CYCLASE"/>
    <property type="match status" value="1"/>
</dbReference>
<dbReference type="AlphaFoldDB" id="A0A1G4S789"/>
<dbReference type="HAMAP" id="MF_00838">
    <property type="entry name" value="DacB"/>
    <property type="match status" value="1"/>
</dbReference>
<dbReference type="STRING" id="624147.SAMN04487970_102345"/>
<dbReference type="Gene3D" id="3.40.1700.10">
    <property type="entry name" value="DNA integrity scanning protein, DisA, N-terminal domain"/>
    <property type="match status" value="1"/>
</dbReference>
<dbReference type="OrthoDB" id="9807385at2"/>
<evidence type="ECO:0000256" key="4">
    <source>
        <dbReference type="ARBA" id="ARBA00022741"/>
    </source>
</evidence>
<dbReference type="PANTHER" id="PTHR34185:SF2">
    <property type="entry name" value="CYCLIC DI-AMP SYNTHASE CDAS"/>
    <property type="match status" value="1"/>
</dbReference>
<proteinExistence type="inferred from homology"/>
<evidence type="ECO:0000259" key="7">
    <source>
        <dbReference type="PROSITE" id="PS51794"/>
    </source>
</evidence>
<dbReference type="InterPro" id="IPR053472">
    <property type="entry name" value="DAC_CdaS-like"/>
</dbReference>
<evidence type="ECO:0000313" key="8">
    <source>
        <dbReference type="EMBL" id="SCW64465.1"/>
    </source>
</evidence>
<keyword evidence="9" id="KW-1185">Reference proteome</keyword>
<evidence type="ECO:0000256" key="2">
    <source>
        <dbReference type="ARBA" id="ARBA00022679"/>
    </source>
</evidence>
<protein>
    <recommendedName>
        <fullName evidence="6">Diadenylate cyclase</fullName>
        <shortName evidence="6">DAC</shortName>
        <ecNumber evidence="6">2.7.7.85</ecNumber>
    </recommendedName>
    <alternativeName>
        <fullName evidence="6">Cyclic-di-AMP synthase</fullName>
        <shortName evidence="6">c-di-AMP synthase</shortName>
    </alternativeName>
</protein>
<evidence type="ECO:0000313" key="9">
    <source>
        <dbReference type="Proteomes" id="UP000198601"/>
    </source>
</evidence>
<gene>
    <name evidence="6" type="primary">dacB</name>
    <name evidence="8" type="ORF">SAMN04487970_102345</name>
</gene>